<proteinExistence type="predicted"/>
<protein>
    <submittedName>
        <fullName evidence="1">Uncharacterized protein</fullName>
    </submittedName>
</protein>
<reference evidence="1" key="1">
    <citation type="submission" date="2018-05" db="EMBL/GenBank/DDBJ databases">
        <authorList>
            <person name="Lanie J.A."/>
            <person name="Ng W.-L."/>
            <person name="Kazmierczak K.M."/>
            <person name="Andrzejewski T.M."/>
            <person name="Davidsen T.M."/>
            <person name="Wayne K.J."/>
            <person name="Tettelin H."/>
            <person name="Glass J.I."/>
            <person name="Rusch D."/>
            <person name="Podicherti R."/>
            <person name="Tsui H.-C.T."/>
            <person name="Winkler M.E."/>
        </authorList>
    </citation>
    <scope>NUCLEOTIDE SEQUENCE</scope>
</reference>
<accession>A0A383DCE0</accession>
<dbReference type="AlphaFoldDB" id="A0A383DCE0"/>
<name>A0A383DCE0_9ZZZZ</name>
<dbReference type="EMBL" id="UINC01216025">
    <property type="protein sequence ID" value="SVE41990.1"/>
    <property type="molecule type" value="Genomic_DNA"/>
</dbReference>
<organism evidence="1">
    <name type="scientific">marine metagenome</name>
    <dbReference type="NCBI Taxonomy" id="408172"/>
    <lineage>
        <taxon>unclassified sequences</taxon>
        <taxon>metagenomes</taxon>
        <taxon>ecological metagenomes</taxon>
    </lineage>
</organism>
<evidence type="ECO:0000313" key="1">
    <source>
        <dbReference type="EMBL" id="SVE41990.1"/>
    </source>
</evidence>
<sequence length="138" mass="15893">MKWLLTFLLFLSAASTSDASIDDWSTKDQRLYTSFVTLQAMDVLQTFALIECQERSPYCPYYETNRLVGSHPKKGEVVLVKLATNFLIYKMLDKKMNETERRFTLGALNAVSIYPVIQNESVGLGFYIPILPYKSFRK</sequence>
<gene>
    <name evidence="1" type="ORF">METZ01_LOCUS494844</name>
</gene>